<dbReference type="SUPFAM" id="SSF116734">
    <property type="entry name" value="DNA methylase specificity domain"/>
    <property type="match status" value="1"/>
</dbReference>
<evidence type="ECO:0000313" key="6">
    <source>
        <dbReference type="Proteomes" id="UP000242219"/>
    </source>
</evidence>
<sequence length="258" mass="29215">MAKVSYIDHIKKNDVSVILAEILFQNLKKDHTSLPLFELAETSSGGTPDRANQSYYGGKIPWFKSGELNDSTINMSEEFITEEGLNNSSAKVFPKGTLLVAMYGATAGKTAILDIDAATNQAICAVFPKDKRIRKDFLFWFLRAHRYYYIDISRGGAQPNINQTVIKNTEVPLIDENEQKCIVEFLAKIEKSKEADYSLIPKQLHKAIKLASEHLDCLQKLENENLNQSSCLFLFRQTILQEAIEGKLTAKWRNEHPE</sequence>
<gene>
    <name evidence="5" type="ORF">BIY37_00020</name>
</gene>
<evidence type="ECO:0000256" key="3">
    <source>
        <dbReference type="ARBA" id="ARBA00023125"/>
    </source>
</evidence>
<keyword evidence="3" id="KW-0238">DNA-binding</keyword>
<dbReference type="Proteomes" id="UP000242219">
    <property type="component" value="Unassembled WGS sequence"/>
</dbReference>
<comment type="caution">
    <text evidence="5">The sequence shown here is derived from an EMBL/GenBank/DDBJ whole genome shotgun (WGS) entry which is preliminary data.</text>
</comment>
<dbReference type="InterPro" id="IPR052021">
    <property type="entry name" value="Type-I_RS_S_subunit"/>
</dbReference>
<protein>
    <recommendedName>
        <fullName evidence="4">Type I restriction modification DNA specificity domain-containing protein</fullName>
    </recommendedName>
</protein>
<dbReference type="InterPro" id="IPR044946">
    <property type="entry name" value="Restrct_endonuc_typeI_TRD_sf"/>
</dbReference>
<keyword evidence="6" id="KW-1185">Reference proteome</keyword>
<dbReference type="AlphaFoldDB" id="A0A1V6M3U4"/>
<dbReference type="RefSeq" id="WP_179129172.1">
    <property type="nucleotide sequence ID" value="NZ_MJUW02000001.1"/>
</dbReference>
<feature type="non-terminal residue" evidence="5">
    <location>
        <position position="258"/>
    </location>
</feature>
<dbReference type="CDD" id="cd17515">
    <property type="entry name" value="RMtype1_S_MjaORF132P_Sau1132ORF3780P-TRD1-CR1_like"/>
    <property type="match status" value="1"/>
</dbReference>
<dbReference type="GO" id="GO:0009307">
    <property type="term" value="P:DNA restriction-modification system"/>
    <property type="evidence" value="ECO:0007669"/>
    <property type="project" value="UniProtKB-KW"/>
</dbReference>
<keyword evidence="2" id="KW-0680">Restriction system</keyword>
<dbReference type="PANTHER" id="PTHR30408:SF12">
    <property type="entry name" value="TYPE I RESTRICTION ENZYME MJAVIII SPECIFICITY SUBUNIT"/>
    <property type="match status" value="1"/>
</dbReference>
<dbReference type="InterPro" id="IPR000055">
    <property type="entry name" value="Restrct_endonuc_typeI_TRD"/>
</dbReference>
<name>A0A1V6M3U4_9BACT</name>
<dbReference type="Pfam" id="PF01420">
    <property type="entry name" value="Methylase_S"/>
    <property type="match status" value="1"/>
</dbReference>
<evidence type="ECO:0000259" key="4">
    <source>
        <dbReference type="Pfam" id="PF01420"/>
    </source>
</evidence>
<evidence type="ECO:0000256" key="1">
    <source>
        <dbReference type="ARBA" id="ARBA00010923"/>
    </source>
</evidence>
<dbReference type="GO" id="GO:0003677">
    <property type="term" value="F:DNA binding"/>
    <property type="evidence" value="ECO:0007669"/>
    <property type="project" value="UniProtKB-KW"/>
</dbReference>
<reference evidence="5 6" key="1">
    <citation type="journal article" date="2016" name="Genome Announc.">
        <title>Draft Genome Sequence of the Anaerobic Ammonium-Oxidizing Bacterium 'Candidatus Brocadia sp. 40'.</title>
        <authorList>
            <person name="Ali M."/>
            <person name="Haroon M.F."/>
            <person name="Narita Y."/>
            <person name="Zhang L."/>
            <person name="Rangel Shaw D."/>
            <person name="Okabe S."/>
            <person name="Saikaly P.E."/>
        </authorList>
    </citation>
    <scope>NUCLEOTIDE SEQUENCE [LARGE SCALE GENOMIC DNA]</scope>
    <source>
        <strain evidence="5 6">40</strain>
    </source>
</reference>
<dbReference type="Gene3D" id="1.10.287.1120">
    <property type="entry name" value="Bipartite methylase S protein"/>
    <property type="match status" value="1"/>
</dbReference>
<feature type="domain" description="Type I restriction modification DNA specificity" evidence="4">
    <location>
        <begin position="36"/>
        <end position="191"/>
    </location>
</feature>
<organism evidence="5 6">
    <name type="scientific">Candidatus Brocadia sapporoensis</name>
    <dbReference type="NCBI Taxonomy" id="392547"/>
    <lineage>
        <taxon>Bacteria</taxon>
        <taxon>Pseudomonadati</taxon>
        <taxon>Planctomycetota</taxon>
        <taxon>Candidatus Brocadiia</taxon>
        <taxon>Candidatus Brocadiales</taxon>
        <taxon>Candidatus Brocadiaceae</taxon>
        <taxon>Candidatus Brocadia</taxon>
    </lineage>
</organism>
<dbReference type="EMBL" id="MJUW02000001">
    <property type="protein sequence ID" value="OQD47040.1"/>
    <property type="molecule type" value="Genomic_DNA"/>
</dbReference>
<proteinExistence type="inferred from homology"/>
<dbReference type="PANTHER" id="PTHR30408">
    <property type="entry name" value="TYPE-1 RESTRICTION ENZYME ECOKI SPECIFICITY PROTEIN"/>
    <property type="match status" value="1"/>
</dbReference>
<evidence type="ECO:0000256" key="2">
    <source>
        <dbReference type="ARBA" id="ARBA00022747"/>
    </source>
</evidence>
<comment type="similarity">
    <text evidence="1">Belongs to the type-I restriction system S methylase family.</text>
</comment>
<dbReference type="Gene3D" id="3.90.220.20">
    <property type="entry name" value="DNA methylase specificity domains"/>
    <property type="match status" value="1"/>
</dbReference>
<evidence type="ECO:0000313" key="5">
    <source>
        <dbReference type="EMBL" id="OQD47040.1"/>
    </source>
</evidence>
<accession>A0A1V6M3U4</accession>